<keyword evidence="1" id="KW-1133">Transmembrane helix</keyword>
<dbReference type="EMBL" id="JAHRHJ020000005">
    <property type="protein sequence ID" value="KAH9313706.1"/>
    <property type="molecule type" value="Genomic_DNA"/>
</dbReference>
<keyword evidence="1" id="KW-0472">Membrane</keyword>
<dbReference type="Proteomes" id="UP000824469">
    <property type="component" value="Unassembled WGS sequence"/>
</dbReference>
<gene>
    <name evidence="2" type="ORF">KI387_022333</name>
</gene>
<organism evidence="2 3">
    <name type="scientific">Taxus chinensis</name>
    <name type="common">Chinese yew</name>
    <name type="synonym">Taxus wallichiana var. chinensis</name>
    <dbReference type="NCBI Taxonomy" id="29808"/>
    <lineage>
        <taxon>Eukaryota</taxon>
        <taxon>Viridiplantae</taxon>
        <taxon>Streptophyta</taxon>
        <taxon>Embryophyta</taxon>
        <taxon>Tracheophyta</taxon>
        <taxon>Spermatophyta</taxon>
        <taxon>Pinopsida</taxon>
        <taxon>Pinidae</taxon>
        <taxon>Conifers II</taxon>
        <taxon>Cupressales</taxon>
        <taxon>Taxaceae</taxon>
        <taxon>Taxus</taxon>
    </lineage>
</organism>
<reference evidence="2 3" key="1">
    <citation type="journal article" date="2021" name="Nat. Plants">
        <title>The Taxus genome provides insights into paclitaxel biosynthesis.</title>
        <authorList>
            <person name="Xiong X."/>
            <person name="Gou J."/>
            <person name="Liao Q."/>
            <person name="Li Y."/>
            <person name="Zhou Q."/>
            <person name="Bi G."/>
            <person name="Li C."/>
            <person name="Du R."/>
            <person name="Wang X."/>
            <person name="Sun T."/>
            <person name="Guo L."/>
            <person name="Liang H."/>
            <person name="Lu P."/>
            <person name="Wu Y."/>
            <person name="Zhang Z."/>
            <person name="Ro D.K."/>
            <person name="Shang Y."/>
            <person name="Huang S."/>
            <person name="Yan J."/>
        </authorList>
    </citation>
    <scope>NUCLEOTIDE SEQUENCE [LARGE SCALE GENOMIC DNA]</scope>
    <source>
        <strain evidence="2">Ta-2019</strain>
    </source>
</reference>
<feature type="non-terminal residue" evidence="2">
    <location>
        <position position="138"/>
    </location>
</feature>
<name>A0AA38G0K2_TAXCH</name>
<feature type="transmembrane region" description="Helical" evidence="1">
    <location>
        <begin position="20"/>
        <end position="41"/>
    </location>
</feature>
<keyword evidence="1" id="KW-0812">Transmembrane</keyword>
<accession>A0AA38G0K2</accession>
<keyword evidence="3" id="KW-1185">Reference proteome</keyword>
<protein>
    <submittedName>
        <fullName evidence="2">Uncharacterized protein</fullName>
    </submittedName>
</protein>
<comment type="caution">
    <text evidence="2">The sequence shown here is derived from an EMBL/GenBank/DDBJ whole genome shotgun (WGS) entry which is preliminary data.</text>
</comment>
<dbReference type="AlphaFoldDB" id="A0AA38G0K2"/>
<evidence type="ECO:0000256" key="1">
    <source>
        <dbReference type="SAM" id="Phobius"/>
    </source>
</evidence>
<proteinExistence type="predicted"/>
<evidence type="ECO:0000313" key="2">
    <source>
        <dbReference type="EMBL" id="KAH9313706.1"/>
    </source>
</evidence>
<evidence type="ECO:0000313" key="3">
    <source>
        <dbReference type="Proteomes" id="UP000824469"/>
    </source>
</evidence>
<sequence length="138" mass="15001">ADMQYSNEESLFMAQLKRNYGQGSLHPAGIFVYSLFLDLYISKLKSACLMKIVGQGVLTGVLQLLTKSPACFSARNAVLSVSVFLLELMETNKCAPATTTGRLNKGVPSALDFTYISNLLYDTHILITGGTRLVSDIS</sequence>